<evidence type="ECO:0000313" key="11">
    <source>
        <dbReference type="EMBL" id="CAF3858159.1"/>
    </source>
</evidence>
<dbReference type="PANTHER" id="PTHR13139">
    <property type="entry name" value="RING FINGER AND CCCH-TYPE ZINC FINGER DOMAIN-CONTAINING PROTEIN"/>
    <property type="match status" value="1"/>
</dbReference>
<protein>
    <recommendedName>
        <fullName evidence="2">RING-type E3 ubiquitin transferase</fullName>
        <ecNumber evidence="2">2.3.2.27</ecNumber>
    </recommendedName>
</protein>
<dbReference type="InterPro" id="IPR017907">
    <property type="entry name" value="Znf_RING_CS"/>
</dbReference>
<evidence type="ECO:0000313" key="10">
    <source>
        <dbReference type="EMBL" id="CAF1670277.1"/>
    </source>
</evidence>
<dbReference type="GO" id="GO:0035613">
    <property type="term" value="F:RNA stem-loop binding"/>
    <property type="evidence" value="ECO:0007669"/>
    <property type="project" value="TreeGrafter"/>
</dbReference>
<evidence type="ECO:0000256" key="6">
    <source>
        <dbReference type="ARBA" id="ARBA00022833"/>
    </source>
</evidence>
<dbReference type="EMBL" id="CAJNOV010008565">
    <property type="protein sequence ID" value="CAF1327319.1"/>
    <property type="molecule type" value="Genomic_DNA"/>
</dbReference>
<dbReference type="SMART" id="SM00184">
    <property type="entry name" value="RING"/>
    <property type="match status" value="1"/>
</dbReference>
<dbReference type="InterPro" id="IPR041523">
    <property type="entry name" value="ROQ_II"/>
</dbReference>
<dbReference type="Proteomes" id="UP000663834">
    <property type="component" value="Unassembled WGS sequence"/>
</dbReference>
<dbReference type="GO" id="GO:0000209">
    <property type="term" value="P:protein polyubiquitination"/>
    <property type="evidence" value="ECO:0007669"/>
    <property type="project" value="TreeGrafter"/>
</dbReference>
<organism evidence="9 13">
    <name type="scientific">Rotaria magnacalcarata</name>
    <dbReference type="NCBI Taxonomy" id="392030"/>
    <lineage>
        <taxon>Eukaryota</taxon>
        <taxon>Metazoa</taxon>
        <taxon>Spiralia</taxon>
        <taxon>Gnathifera</taxon>
        <taxon>Rotifera</taxon>
        <taxon>Eurotatoria</taxon>
        <taxon>Bdelloidea</taxon>
        <taxon>Philodinida</taxon>
        <taxon>Philodinidae</taxon>
        <taxon>Rotaria</taxon>
    </lineage>
</organism>
<dbReference type="GO" id="GO:0006511">
    <property type="term" value="P:ubiquitin-dependent protein catabolic process"/>
    <property type="evidence" value="ECO:0007669"/>
    <property type="project" value="TreeGrafter"/>
</dbReference>
<dbReference type="GO" id="GO:0061630">
    <property type="term" value="F:ubiquitin protein ligase activity"/>
    <property type="evidence" value="ECO:0007669"/>
    <property type="project" value="UniProtKB-EC"/>
</dbReference>
<dbReference type="InterPro" id="IPR048575">
    <property type="entry name" value="Roquin_1_2-like_ROQ"/>
</dbReference>
<dbReference type="Gene3D" id="1.20.120.1790">
    <property type="match status" value="1"/>
</dbReference>
<dbReference type="EMBL" id="CAJOBH010001500">
    <property type="protein sequence ID" value="CAF3858159.1"/>
    <property type="molecule type" value="Genomic_DNA"/>
</dbReference>
<dbReference type="Pfam" id="PF18386">
    <property type="entry name" value="ROQ_II"/>
    <property type="match status" value="1"/>
</dbReference>
<dbReference type="GO" id="GO:0008270">
    <property type="term" value="F:zinc ion binding"/>
    <property type="evidence" value="ECO:0007669"/>
    <property type="project" value="UniProtKB-KW"/>
</dbReference>
<dbReference type="GO" id="GO:0010494">
    <property type="term" value="C:cytoplasmic stress granule"/>
    <property type="evidence" value="ECO:0007669"/>
    <property type="project" value="TreeGrafter"/>
</dbReference>
<evidence type="ECO:0000313" key="9">
    <source>
        <dbReference type="EMBL" id="CAF1327319.1"/>
    </source>
</evidence>
<dbReference type="SUPFAM" id="SSF57850">
    <property type="entry name" value="RING/U-box"/>
    <property type="match status" value="1"/>
</dbReference>
<evidence type="ECO:0000256" key="7">
    <source>
        <dbReference type="PROSITE-ProRule" id="PRU00175"/>
    </source>
</evidence>
<dbReference type="GO" id="GO:0003725">
    <property type="term" value="F:double-stranded RNA binding"/>
    <property type="evidence" value="ECO:0007669"/>
    <property type="project" value="TreeGrafter"/>
</dbReference>
<dbReference type="PROSITE" id="PS50089">
    <property type="entry name" value="ZF_RING_2"/>
    <property type="match status" value="1"/>
</dbReference>
<dbReference type="InterPro" id="IPR001841">
    <property type="entry name" value="Znf_RING"/>
</dbReference>
<comment type="caution">
    <text evidence="9">The sequence shown here is derived from an EMBL/GenBank/DDBJ whole genome shotgun (WGS) entry which is preliminary data.</text>
</comment>
<dbReference type="Proteomes" id="UP000663855">
    <property type="component" value="Unassembled WGS sequence"/>
</dbReference>
<dbReference type="EMBL" id="CAJOBJ010004364">
    <property type="protein sequence ID" value="CAF3998097.1"/>
    <property type="molecule type" value="Genomic_DNA"/>
</dbReference>
<dbReference type="AlphaFoldDB" id="A0A815FKG9"/>
<dbReference type="PROSITE" id="PS00518">
    <property type="entry name" value="ZF_RING_1"/>
    <property type="match status" value="1"/>
</dbReference>
<dbReference type="InterPro" id="IPR013083">
    <property type="entry name" value="Znf_RING/FYVE/PHD"/>
</dbReference>
<dbReference type="Proteomes" id="UP000681967">
    <property type="component" value="Unassembled WGS sequence"/>
</dbReference>
<keyword evidence="3" id="KW-0808">Transferase</keyword>
<dbReference type="EMBL" id="CAJNOW010019060">
    <property type="protein sequence ID" value="CAF1670277.1"/>
    <property type="molecule type" value="Genomic_DNA"/>
</dbReference>
<evidence type="ECO:0000256" key="5">
    <source>
        <dbReference type="ARBA" id="ARBA00022771"/>
    </source>
</evidence>
<sequence length="397" mass="45381">MTLSIESYYMKFLRCARCSHDFEYENPLYRPITLPICGHTMCRQCIDIIRNQTKCPQDQVSFGINRTPIDQLPTNYPLLVVLYDPSNLSQDTEERYGQCPSYMKFDKDTKLIFNAVESAFGKISLEIKPIINDKQCQSILSRSMIRKIFSLLNSQYIDRASRLKVLKAIRSLGEHMCIDFILRCQNPQQVTDNFRSVIGLQSDQFLEPAVQEIVLQSIASLKDHSTLSNKHLVHSVVLQVGANDPNGSKPSVNRIVNLLSDASCFQVQQDGDSLSMKLKSEFQNYESLRHAYDSHIMQVVMKDGFYISSEQSSSLLYGDKQHELSMQSIIDKLSTPGSFSQAIQQLGNVLKKFGVQNNDEQRLSNNNQEYDSNWTPIETTLNIAIIILKFLINFKHH</sequence>
<feature type="domain" description="RING-type" evidence="8">
    <location>
        <begin position="15"/>
        <end position="59"/>
    </location>
</feature>
<evidence type="ECO:0000256" key="2">
    <source>
        <dbReference type="ARBA" id="ARBA00012483"/>
    </source>
</evidence>
<accession>A0A815FKG9</accession>
<dbReference type="PANTHER" id="PTHR13139:SF54">
    <property type="entry name" value="RING-TYPE E3 UBIQUITIN TRANSFERASE"/>
    <property type="match status" value="1"/>
</dbReference>
<keyword evidence="6" id="KW-0862">Zinc</keyword>
<dbReference type="GO" id="GO:0000288">
    <property type="term" value="P:nuclear-transcribed mRNA catabolic process, deadenylation-dependent decay"/>
    <property type="evidence" value="ECO:0007669"/>
    <property type="project" value="TreeGrafter"/>
</dbReference>
<comment type="catalytic activity">
    <reaction evidence="1">
        <text>S-ubiquitinyl-[E2 ubiquitin-conjugating enzyme]-L-cysteine + [acceptor protein]-L-lysine = [E2 ubiquitin-conjugating enzyme]-L-cysteine + N(6)-ubiquitinyl-[acceptor protein]-L-lysine.</text>
        <dbReference type="EC" id="2.3.2.27"/>
    </reaction>
</comment>
<keyword evidence="5 7" id="KW-0863">Zinc-finger</keyword>
<proteinExistence type="predicted"/>
<evidence type="ECO:0000256" key="4">
    <source>
        <dbReference type="ARBA" id="ARBA00022723"/>
    </source>
</evidence>
<dbReference type="Pfam" id="PF21206">
    <property type="entry name" value="Roquin_1_2-like_ROQ"/>
    <property type="match status" value="1"/>
</dbReference>
<gene>
    <name evidence="11" type="ORF">BYL167_LOCUS6233</name>
    <name evidence="9" type="ORF">CJN711_LOCUS18247</name>
    <name evidence="12" type="ORF">GIL414_LOCUS11593</name>
    <name evidence="10" type="ORF">KQP761_LOCUS34110</name>
</gene>
<dbReference type="EC" id="2.3.2.27" evidence="2"/>
<evidence type="ECO:0000256" key="3">
    <source>
        <dbReference type="ARBA" id="ARBA00022679"/>
    </source>
</evidence>
<dbReference type="GO" id="GO:0003729">
    <property type="term" value="F:mRNA binding"/>
    <property type="evidence" value="ECO:0007669"/>
    <property type="project" value="TreeGrafter"/>
</dbReference>
<evidence type="ECO:0000313" key="12">
    <source>
        <dbReference type="EMBL" id="CAF3998097.1"/>
    </source>
</evidence>
<evidence type="ECO:0000256" key="1">
    <source>
        <dbReference type="ARBA" id="ARBA00000900"/>
    </source>
</evidence>
<dbReference type="Gene3D" id="3.30.40.10">
    <property type="entry name" value="Zinc/RING finger domain, C3HC4 (zinc finger)"/>
    <property type="match status" value="1"/>
</dbReference>
<dbReference type="InterPro" id="IPR052249">
    <property type="entry name" value="Roquin_domain"/>
</dbReference>
<dbReference type="OrthoDB" id="9972463at2759"/>
<dbReference type="Proteomes" id="UP000681720">
    <property type="component" value="Unassembled WGS sequence"/>
</dbReference>
<evidence type="ECO:0000259" key="8">
    <source>
        <dbReference type="PROSITE" id="PS50089"/>
    </source>
</evidence>
<keyword evidence="4" id="KW-0479">Metal-binding</keyword>
<evidence type="ECO:0000313" key="13">
    <source>
        <dbReference type="Proteomes" id="UP000663855"/>
    </source>
</evidence>
<name>A0A815FKG9_9BILA</name>
<reference evidence="9" key="1">
    <citation type="submission" date="2021-02" db="EMBL/GenBank/DDBJ databases">
        <authorList>
            <person name="Nowell W R."/>
        </authorList>
    </citation>
    <scope>NUCLEOTIDE SEQUENCE</scope>
</reference>